<name>A0A858R3M1_9PROT</name>
<keyword evidence="14" id="KW-0573">Peptidoglycan synthesis</keyword>
<feature type="transmembrane region" description="Helical" evidence="14">
    <location>
        <begin position="84"/>
        <end position="102"/>
    </location>
</feature>
<evidence type="ECO:0000256" key="5">
    <source>
        <dbReference type="ARBA" id="ARBA00022475"/>
    </source>
</evidence>
<feature type="transmembrane region" description="Helical" evidence="14">
    <location>
        <begin position="251"/>
        <end position="268"/>
    </location>
</feature>
<evidence type="ECO:0000256" key="8">
    <source>
        <dbReference type="ARBA" id="ARBA00022989"/>
    </source>
</evidence>
<evidence type="ECO:0000313" key="15">
    <source>
        <dbReference type="EMBL" id="QJE71995.1"/>
    </source>
</evidence>
<proteinExistence type="inferred from homology"/>
<dbReference type="GO" id="GO:0046677">
    <property type="term" value="P:response to antibiotic"/>
    <property type="evidence" value="ECO:0007669"/>
    <property type="project" value="UniProtKB-UniRule"/>
</dbReference>
<feature type="transmembrane region" description="Helical" evidence="14">
    <location>
        <begin position="218"/>
        <end position="239"/>
    </location>
</feature>
<evidence type="ECO:0000256" key="9">
    <source>
        <dbReference type="ARBA" id="ARBA00023136"/>
    </source>
</evidence>
<protein>
    <recommendedName>
        <fullName evidence="4 14">Undecaprenyl-diphosphatase</fullName>
        <ecNumber evidence="3 14">3.6.1.27</ecNumber>
    </recommendedName>
    <alternativeName>
        <fullName evidence="12 14">Bacitracin resistance protein</fullName>
    </alternativeName>
    <alternativeName>
        <fullName evidence="11 14">Undecaprenyl pyrophosphate phosphatase</fullName>
    </alternativeName>
</protein>
<dbReference type="GO" id="GO:0071555">
    <property type="term" value="P:cell wall organization"/>
    <property type="evidence" value="ECO:0007669"/>
    <property type="project" value="UniProtKB-KW"/>
</dbReference>
<dbReference type="InterPro" id="IPR003824">
    <property type="entry name" value="UppP"/>
</dbReference>
<reference evidence="15" key="1">
    <citation type="submission" date="2020-04" db="EMBL/GenBank/DDBJ databases">
        <title>A desert anoxygenic phototrophic bacterium fixes CO2 using RubisCO under aerobic conditions.</title>
        <authorList>
            <person name="Tang K."/>
        </authorList>
    </citation>
    <scope>NUCLEOTIDE SEQUENCE [LARGE SCALE GENOMIC DNA]</scope>
    <source>
        <strain evidence="15">MIMtkB3</strain>
    </source>
</reference>
<evidence type="ECO:0000256" key="7">
    <source>
        <dbReference type="ARBA" id="ARBA00022801"/>
    </source>
</evidence>
<evidence type="ECO:0000256" key="10">
    <source>
        <dbReference type="ARBA" id="ARBA00023251"/>
    </source>
</evidence>
<evidence type="ECO:0000256" key="4">
    <source>
        <dbReference type="ARBA" id="ARBA00021581"/>
    </source>
</evidence>
<keyword evidence="6 14" id="KW-0812">Transmembrane</keyword>
<dbReference type="Pfam" id="PF02673">
    <property type="entry name" value="BacA"/>
    <property type="match status" value="1"/>
</dbReference>
<dbReference type="KEGG" id="acru:HHL28_01740"/>
<dbReference type="EMBL" id="CP051775">
    <property type="protein sequence ID" value="QJE71995.1"/>
    <property type="molecule type" value="Genomic_DNA"/>
</dbReference>
<dbReference type="GO" id="GO:0050380">
    <property type="term" value="F:undecaprenyl-diphosphatase activity"/>
    <property type="evidence" value="ECO:0007669"/>
    <property type="project" value="UniProtKB-UniRule"/>
</dbReference>
<comment type="catalytic activity">
    <reaction evidence="13 14">
        <text>di-trans,octa-cis-undecaprenyl diphosphate + H2O = di-trans,octa-cis-undecaprenyl phosphate + phosphate + H(+)</text>
        <dbReference type="Rhea" id="RHEA:28094"/>
        <dbReference type="ChEBI" id="CHEBI:15377"/>
        <dbReference type="ChEBI" id="CHEBI:15378"/>
        <dbReference type="ChEBI" id="CHEBI:43474"/>
        <dbReference type="ChEBI" id="CHEBI:58405"/>
        <dbReference type="ChEBI" id="CHEBI:60392"/>
        <dbReference type="EC" id="3.6.1.27"/>
    </reaction>
</comment>
<keyword evidence="14" id="KW-0133">Cell shape</keyword>
<evidence type="ECO:0000256" key="2">
    <source>
        <dbReference type="ARBA" id="ARBA00010621"/>
    </source>
</evidence>
<evidence type="ECO:0000256" key="14">
    <source>
        <dbReference type="HAMAP-Rule" id="MF_01006"/>
    </source>
</evidence>
<feature type="transmembrane region" description="Helical" evidence="14">
    <location>
        <begin position="185"/>
        <end position="206"/>
    </location>
</feature>
<dbReference type="Proteomes" id="UP000501891">
    <property type="component" value="Chromosome"/>
</dbReference>
<comment type="subcellular location">
    <subcellularLocation>
        <location evidence="1 14">Cell membrane</location>
        <topology evidence="1 14">Multi-pass membrane protein</topology>
    </subcellularLocation>
</comment>
<dbReference type="NCBIfam" id="NF001390">
    <property type="entry name" value="PRK00281.1-4"/>
    <property type="match status" value="1"/>
</dbReference>
<keyword evidence="10 14" id="KW-0046">Antibiotic resistance</keyword>
<comment type="function">
    <text evidence="14">Catalyzes the dephosphorylation of undecaprenyl diphosphate (UPP). Confers resistance to bacitracin.</text>
</comment>
<evidence type="ECO:0000256" key="3">
    <source>
        <dbReference type="ARBA" id="ARBA00012374"/>
    </source>
</evidence>
<dbReference type="AlphaFoldDB" id="A0A858R3M1"/>
<dbReference type="GO" id="GO:0005886">
    <property type="term" value="C:plasma membrane"/>
    <property type="evidence" value="ECO:0007669"/>
    <property type="project" value="UniProtKB-SubCell"/>
</dbReference>
<dbReference type="NCBIfam" id="NF001389">
    <property type="entry name" value="PRK00281.1-2"/>
    <property type="match status" value="1"/>
</dbReference>
<keyword evidence="9 14" id="KW-0472">Membrane</keyword>
<dbReference type="GO" id="GO:0008360">
    <property type="term" value="P:regulation of cell shape"/>
    <property type="evidence" value="ECO:0007669"/>
    <property type="project" value="UniProtKB-KW"/>
</dbReference>
<evidence type="ECO:0000256" key="6">
    <source>
        <dbReference type="ARBA" id="ARBA00022692"/>
    </source>
</evidence>
<keyword evidence="16" id="KW-1185">Reference proteome</keyword>
<comment type="miscellaneous">
    <text evidence="14">Bacitracin is thought to be involved in the inhibition of peptidoglycan synthesis by sequestering undecaprenyl diphosphate, thereby reducing the pool of lipid carrier available.</text>
</comment>
<evidence type="ECO:0000313" key="16">
    <source>
        <dbReference type="Proteomes" id="UP000501891"/>
    </source>
</evidence>
<feature type="transmembrane region" description="Helical" evidence="14">
    <location>
        <begin position="109"/>
        <end position="130"/>
    </location>
</feature>
<keyword evidence="5 14" id="KW-1003">Cell membrane</keyword>
<feature type="transmembrane region" description="Helical" evidence="14">
    <location>
        <begin position="12"/>
        <end position="34"/>
    </location>
</feature>
<dbReference type="NCBIfam" id="TIGR00753">
    <property type="entry name" value="undec_PP_bacA"/>
    <property type="match status" value="1"/>
</dbReference>
<dbReference type="EC" id="3.6.1.27" evidence="3 14"/>
<feature type="transmembrane region" description="Helical" evidence="14">
    <location>
        <begin position="46"/>
        <end position="64"/>
    </location>
</feature>
<evidence type="ECO:0000256" key="1">
    <source>
        <dbReference type="ARBA" id="ARBA00004651"/>
    </source>
</evidence>
<dbReference type="PANTHER" id="PTHR30622:SF3">
    <property type="entry name" value="UNDECAPRENYL-DIPHOSPHATASE"/>
    <property type="match status" value="1"/>
</dbReference>
<keyword evidence="7 14" id="KW-0378">Hydrolase</keyword>
<evidence type="ECO:0000256" key="11">
    <source>
        <dbReference type="ARBA" id="ARBA00032707"/>
    </source>
</evidence>
<accession>A0A858R3M1</accession>
<sequence>MTDLATYLDAVILGIVEGLLEFLPVSSTGHLLLAGKLIGFEGPPGMVFEVVIQLGAILAVLVTYFGRLWKVLVGLPTDPYARRFAGVILLAFLPSALIGAKLHGFIKGVLFDPVVVCVALIVGGIVILLVEKRLPPTKVCAVEQFSFPLALKIGFFQCLAMIPGVSRSGATIIGSLLMGVERKTAAEFSFFLAIPTMLGAATYDIYKNRDVLTVDSTGLIAVGFVVAFIAALASVRLLLGIVSRYGFAPFAWYRIAAGSLFLAGLYLWG</sequence>
<dbReference type="GO" id="GO:0009252">
    <property type="term" value="P:peptidoglycan biosynthetic process"/>
    <property type="evidence" value="ECO:0007669"/>
    <property type="project" value="UniProtKB-KW"/>
</dbReference>
<dbReference type="HAMAP" id="MF_01006">
    <property type="entry name" value="Undec_diphosphatase"/>
    <property type="match status" value="1"/>
</dbReference>
<comment type="similarity">
    <text evidence="2 14">Belongs to the UppP family.</text>
</comment>
<evidence type="ECO:0000256" key="12">
    <source>
        <dbReference type="ARBA" id="ARBA00032932"/>
    </source>
</evidence>
<dbReference type="PANTHER" id="PTHR30622">
    <property type="entry name" value="UNDECAPRENYL-DIPHOSPHATASE"/>
    <property type="match status" value="1"/>
</dbReference>
<gene>
    <name evidence="14" type="primary">uppP</name>
    <name evidence="15" type="ORF">HHL28_01740</name>
</gene>
<evidence type="ECO:0000256" key="13">
    <source>
        <dbReference type="ARBA" id="ARBA00047594"/>
    </source>
</evidence>
<keyword evidence="14" id="KW-0961">Cell wall biogenesis/degradation</keyword>
<organism evidence="15 16">
    <name type="scientific">Aerophototrophica crusticola</name>
    <dbReference type="NCBI Taxonomy" id="1709002"/>
    <lineage>
        <taxon>Bacteria</taxon>
        <taxon>Pseudomonadati</taxon>
        <taxon>Pseudomonadota</taxon>
        <taxon>Alphaproteobacteria</taxon>
        <taxon>Rhodospirillales</taxon>
        <taxon>Rhodospirillaceae</taxon>
        <taxon>Aerophototrophica</taxon>
    </lineage>
</organism>
<keyword evidence="8 14" id="KW-1133">Transmembrane helix</keyword>